<evidence type="ECO:0000313" key="4">
    <source>
        <dbReference type="EMBL" id="RDY31761.1"/>
    </source>
</evidence>
<organism evidence="3 6">
    <name type="scientific">Lachnotalea glycerini</name>
    <dbReference type="NCBI Taxonomy" id="1763509"/>
    <lineage>
        <taxon>Bacteria</taxon>
        <taxon>Bacillati</taxon>
        <taxon>Bacillota</taxon>
        <taxon>Clostridia</taxon>
        <taxon>Lachnospirales</taxon>
        <taxon>Lachnospiraceae</taxon>
        <taxon>Lachnotalea</taxon>
    </lineage>
</organism>
<keyword evidence="1" id="KW-1133">Transmembrane helix</keyword>
<dbReference type="OrthoDB" id="2033680at2"/>
<reference evidence="4 5" key="1">
    <citation type="journal article" date="2017" name="Genome Announc.">
        <title>Draft Genome Sequence of a Sporulating and Motile Strain of Lachnotalea glycerini Isolated from Water in Quebec City, Canada.</title>
        <authorList>
            <person name="Maheux A.F."/>
            <person name="Boudreau D.K."/>
            <person name="Berube E."/>
            <person name="Boissinot M."/>
            <person name="Raymond F."/>
            <person name="Brodeur S."/>
            <person name="Corbeil J."/>
            <person name="Isabel S."/>
            <person name="Omar R.F."/>
            <person name="Bergeron M.G."/>
        </authorList>
    </citation>
    <scope>NUCLEOTIDE SEQUENCE [LARGE SCALE GENOMIC DNA]</scope>
    <source>
        <strain evidence="4 5">CCRI-19302</strain>
    </source>
</reference>
<keyword evidence="1" id="KW-0812">Transmembrane</keyword>
<protein>
    <submittedName>
        <fullName evidence="3">Glycerophosphoryl diester phosphodiesterase</fullName>
    </submittedName>
</protein>
<dbReference type="GO" id="GO:0006629">
    <property type="term" value="P:lipid metabolic process"/>
    <property type="evidence" value="ECO:0007669"/>
    <property type="project" value="InterPro"/>
</dbReference>
<name>A0A255IJ74_9FIRM</name>
<dbReference type="EMBL" id="NOKA02000010">
    <property type="protein sequence ID" value="RDY31761.1"/>
    <property type="molecule type" value="Genomic_DNA"/>
</dbReference>
<feature type="transmembrane region" description="Helical" evidence="1">
    <location>
        <begin position="278"/>
        <end position="300"/>
    </location>
</feature>
<dbReference type="RefSeq" id="WP_094377214.1">
    <property type="nucleotide sequence ID" value="NZ_NOKA02000010.1"/>
</dbReference>
<evidence type="ECO:0000313" key="3">
    <source>
        <dbReference type="EMBL" id="PXV90179.1"/>
    </source>
</evidence>
<dbReference type="InterPro" id="IPR030395">
    <property type="entry name" value="GP_PDE_dom"/>
</dbReference>
<comment type="caution">
    <text evidence="3">The sequence shown here is derived from an EMBL/GenBank/DDBJ whole genome shotgun (WGS) entry which is preliminary data.</text>
</comment>
<evidence type="ECO:0000313" key="5">
    <source>
        <dbReference type="Proteomes" id="UP000216411"/>
    </source>
</evidence>
<feature type="domain" description="GP-PDE" evidence="2">
    <location>
        <begin position="35"/>
        <end position="277"/>
    </location>
</feature>
<gene>
    <name evidence="3" type="ORF">C8E03_10586</name>
    <name evidence="4" type="ORF">CG710_007915</name>
</gene>
<reference evidence="3 6" key="2">
    <citation type="submission" date="2018-05" db="EMBL/GenBank/DDBJ databases">
        <title>Genomic Encyclopedia of Type Strains, Phase IV (KMG-IV): sequencing the most valuable type-strain genomes for metagenomic binning, comparative biology and taxonomic classification.</title>
        <authorList>
            <person name="Goeker M."/>
        </authorList>
    </citation>
    <scope>NUCLEOTIDE SEQUENCE [LARGE SCALE GENOMIC DNA]</scope>
    <source>
        <strain evidence="3 6">DSM 28816</strain>
    </source>
</reference>
<dbReference type="SUPFAM" id="SSF51695">
    <property type="entry name" value="PLC-like phosphodiesterases"/>
    <property type="match status" value="1"/>
</dbReference>
<feature type="transmembrane region" description="Helical" evidence="1">
    <location>
        <begin position="7"/>
        <end position="27"/>
    </location>
</feature>
<reference evidence="4" key="3">
    <citation type="submission" date="2018-07" db="EMBL/GenBank/DDBJ databases">
        <authorList>
            <person name="Quirk P.G."/>
            <person name="Krulwich T.A."/>
        </authorList>
    </citation>
    <scope>NUCLEOTIDE SEQUENCE</scope>
    <source>
        <strain evidence="4">CCRI-19302</strain>
    </source>
</reference>
<sequence length="312" mass="36797">MKKYRKKLVLFVIGILVIAFVTGMFWVRQPYYKKYHYVAHALGGIDGLEYTNSKEALEYSYSMGNRLMEIDFLYTSDGKLVCRHKWSDDFKDGFSNENIPDYETFMSSKIYGIYTPLDLEAVLQFARDNPDVYFITDTKLEAGQVIAILESIEEAAEKIGYTDYKRQFVIQFYNYENYEQIRERFSFENYIFTLYHMKSELRENGIDNILDFCVEKNIKVLTIPQKYITKEICKKLKKNGITVFVHTIDSRKSVLELRFMGVNGVYSNYVYPYKMLRLILAMLLLLLIMAAILFALIYFLKTVIKVKKLSRQ</sequence>
<evidence type="ECO:0000313" key="6">
    <source>
        <dbReference type="Proteomes" id="UP000247523"/>
    </source>
</evidence>
<dbReference type="InterPro" id="IPR017946">
    <property type="entry name" value="PLC-like_Pdiesterase_TIM-brl"/>
</dbReference>
<accession>A0A255IJ74</accession>
<dbReference type="Pfam" id="PF03009">
    <property type="entry name" value="GDPD"/>
    <property type="match status" value="1"/>
</dbReference>
<proteinExistence type="predicted"/>
<dbReference type="Proteomes" id="UP000216411">
    <property type="component" value="Unassembled WGS sequence"/>
</dbReference>
<dbReference type="PROSITE" id="PS51704">
    <property type="entry name" value="GP_PDE"/>
    <property type="match status" value="1"/>
</dbReference>
<dbReference type="GO" id="GO:0008081">
    <property type="term" value="F:phosphoric diester hydrolase activity"/>
    <property type="evidence" value="ECO:0007669"/>
    <property type="project" value="InterPro"/>
</dbReference>
<evidence type="ECO:0000256" key="1">
    <source>
        <dbReference type="SAM" id="Phobius"/>
    </source>
</evidence>
<keyword evidence="5" id="KW-1185">Reference proteome</keyword>
<keyword evidence="1" id="KW-0472">Membrane</keyword>
<dbReference type="Proteomes" id="UP000247523">
    <property type="component" value="Unassembled WGS sequence"/>
</dbReference>
<dbReference type="EMBL" id="QICS01000005">
    <property type="protein sequence ID" value="PXV90179.1"/>
    <property type="molecule type" value="Genomic_DNA"/>
</dbReference>
<dbReference type="AlphaFoldDB" id="A0A255IJ74"/>
<evidence type="ECO:0000259" key="2">
    <source>
        <dbReference type="PROSITE" id="PS51704"/>
    </source>
</evidence>
<dbReference type="Gene3D" id="3.20.20.190">
    <property type="entry name" value="Phosphatidylinositol (PI) phosphodiesterase"/>
    <property type="match status" value="1"/>
</dbReference>